<keyword evidence="14" id="KW-1185">Reference proteome</keyword>
<organism evidence="13 14">
    <name type="scientific">Acinetobacter phage vB_AbaM_ME3</name>
    <dbReference type="NCBI Taxonomy" id="1837876"/>
    <lineage>
        <taxon>Viruses</taxon>
        <taxon>Duplodnaviria</taxon>
        <taxon>Heunggongvirae</taxon>
        <taxon>Uroviricota</taxon>
        <taxon>Caudoviricetes</taxon>
        <taxon>Metrivirus</taxon>
        <taxon>Metrivirus ME3</taxon>
    </lineage>
</organism>
<evidence type="ECO:0000256" key="2">
    <source>
        <dbReference type="ARBA" id="ARBA00007572"/>
    </source>
</evidence>
<dbReference type="SUPFAM" id="SSF56091">
    <property type="entry name" value="DNA ligase/mRNA capping enzyme, catalytic domain"/>
    <property type="match status" value="1"/>
</dbReference>
<evidence type="ECO:0000256" key="9">
    <source>
        <dbReference type="ARBA" id="ARBA00032896"/>
    </source>
</evidence>
<dbReference type="PANTHER" id="PTHR47810">
    <property type="entry name" value="DNA LIGASE"/>
    <property type="match status" value="1"/>
</dbReference>
<dbReference type="Pfam" id="PF01068">
    <property type="entry name" value="DNA_ligase_A_M"/>
    <property type="match status" value="1"/>
</dbReference>
<accession>A0A172Q056</accession>
<dbReference type="Proteomes" id="UP000225947">
    <property type="component" value="Segment"/>
</dbReference>
<dbReference type="GO" id="GO:0006310">
    <property type="term" value="P:DNA recombination"/>
    <property type="evidence" value="ECO:0007669"/>
    <property type="project" value="InterPro"/>
</dbReference>
<keyword evidence="5" id="KW-0235">DNA replication</keyword>
<comment type="similarity">
    <text evidence="2">Belongs to the ATP-dependent DNA ligase family.</text>
</comment>
<dbReference type="GO" id="GO:0003910">
    <property type="term" value="F:DNA ligase (ATP) activity"/>
    <property type="evidence" value="ECO:0007669"/>
    <property type="project" value="InterPro"/>
</dbReference>
<protein>
    <recommendedName>
        <fullName evidence="3">DNA ligase</fullName>
    </recommendedName>
    <alternativeName>
        <fullName evidence="9">Polydeoxyribonucleotide synthase [ATP]</fullName>
    </alternativeName>
</protein>
<keyword evidence="4 13" id="KW-0436">Ligase</keyword>
<keyword evidence="7" id="KW-0946">Virion</keyword>
<dbReference type="SUPFAM" id="SSF50249">
    <property type="entry name" value="Nucleic acid-binding proteins"/>
    <property type="match status" value="1"/>
</dbReference>
<dbReference type="InterPro" id="IPR012310">
    <property type="entry name" value="DNA_ligase_ATP-dep_cent"/>
</dbReference>
<evidence type="ECO:0000256" key="6">
    <source>
        <dbReference type="ARBA" id="ARBA00022763"/>
    </source>
</evidence>
<comment type="function">
    <text evidence="10">Very low-fidelity DNA ligase that seals nicks in double-stranded DNA during DNA repair. Together with the viral repair DNA polymerase X, fills the single nucleotide gaps generated by the AP endonuclease. It is not essential for viral replication and recombination. Displays a very low adenylation activity towards DNA with 3'-dideoxy- or 3'-amino-terminated nicks compared to regular nick DNA.</text>
</comment>
<dbReference type="Gene3D" id="2.40.50.140">
    <property type="entry name" value="Nucleic acid-binding proteins"/>
    <property type="match status" value="1"/>
</dbReference>
<dbReference type="GO" id="GO:0006260">
    <property type="term" value="P:DNA replication"/>
    <property type="evidence" value="ECO:0007669"/>
    <property type="project" value="UniProtKB-KW"/>
</dbReference>
<feature type="domain" description="ATP-dependent DNA ligase family profile" evidence="12">
    <location>
        <begin position="77"/>
        <end position="272"/>
    </location>
</feature>
<evidence type="ECO:0000256" key="11">
    <source>
        <dbReference type="SAM" id="MobiDB-lite"/>
    </source>
</evidence>
<dbReference type="InterPro" id="IPR050326">
    <property type="entry name" value="NAD_dep_DNA_ligaseB"/>
</dbReference>
<comment type="subcellular location">
    <subcellularLocation>
        <location evidence="1">Virion</location>
    </subcellularLocation>
</comment>
<evidence type="ECO:0000313" key="14">
    <source>
        <dbReference type="Proteomes" id="UP000225947"/>
    </source>
</evidence>
<evidence type="ECO:0000256" key="4">
    <source>
        <dbReference type="ARBA" id="ARBA00022598"/>
    </source>
</evidence>
<dbReference type="InterPro" id="IPR016059">
    <property type="entry name" value="DNA_ligase_ATP-dep_CS"/>
</dbReference>
<evidence type="ECO:0000256" key="3">
    <source>
        <dbReference type="ARBA" id="ARBA00013308"/>
    </source>
</evidence>
<dbReference type="GO" id="GO:0044423">
    <property type="term" value="C:virion component"/>
    <property type="evidence" value="ECO:0007669"/>
    <property type="project" value="UniProtKB-KW"/>
</dbReference>
<dbReference type="GO" id="GO:0005524">
    <property type="term" value="F:ATP binding"/>
    <property type="evidence" value="ECO:0007669"/>
    <property type="project" value="InterPro"/>
</dbReference>
<keyword evidence="6" id="KW-0227">DNA damage</keyword>
<evidence type="ECO:0000256" key="5">
    <source>
        <dbReference type="ARBA" id="ARBA00022705"/>
    </source>
</evidence>
<dbReference type="EMBL" id="KU935715">
    <property type="protein sequence ID" value="AND75238.1"/>
    <property type="molecule type" value="Genomic_DNA"/>
</dbReference>
<dbReference type="InterPro" id="IPR012340">
    <property type="entry name" value="NA-bd_OB-fold"/>
</dbReference>
<evidence type="ECO:0000313" key="13">
    <source>
        <dbReference type="EMBL" id="AND75238.1"/>
    </source>
</evidence>
<feature type="region of interest" description="Disordered" evidence="11">
    <location>
        <begin position="1"/>
        <end position="27"/>
    </location>
</feature>
<dbReference type="PROSITE" id="PS00697">
    <property type="entry name" value="DNA_LIGASE_A1"/>
    <property type="match status" value="1"/>
</dbReference>
<evidence type="ECO:0000256" key="10">
    <source>
        <dbReference type="ARBA" id="ARBA00046002"/>
    </source>
</evidence>
<name>A0A172Q056_9CAUD</name>
<dbReference type="OrthoDB" id="7380at10239"/>
<sequence length="367" mass="42032">MVKSGGKIQTKERFVKSGKNKGKKNETTIQEQADLDISYLYRSQLEEKGYFKSLSEYSKPRTAMLAHKYQDKKHTLSLEEDGETFSKVYYGQPKLDGIRCFITLLDDGTVAFISRTNKFFTPFEHIAKIVKPLLNVGDILDGELFNPNIPFVNIESIVNSDSDRFILDEVTGARVFSEKDIQFHMYDYIPKEGGDELPYTERLELIRGMIDTYFSDSTSPIKGVLTEQLDTITTMKNKFSEWVLAKYEGLMLRAGDSLYEFNERSLGLLKYKEMFDEEYQITDIEESPNEPGQPIFIVDLRNGQTCSVRKKGSKKVNEALLKDKKSVIGKWLTVQYQTKTAYDNLAFPVGLEIREGQFKDGVFVPST</sequence>
<dbReference type="GO" id="GO:0006281">
    <property type="term" value="P:DNA repair"/>
    <property type="evidence" value="ECO:0007669"/>
    <property type="project" value="UniProtKB-KW"/>
</dbReference>
<reference evidence="14" key="1">
    <citation type="submission" date="2016-03" db="EMBL/GenBank/DDBJ databases">
        <title>Characterization of Acinetobacter baumannii phage vB_AbaM_ME3.</title>
        <authorList>
            <person name="Buttimer C.T.H."/>
            <person name="Elbreki M."/>
            <person name="Coffey A."/>
        </authorList>
    </citation>
    <scope>NUCLEOTIDE SEQUENCE [LARGE SCALE GENOMIC DNA]</scope>
</reference>
<evidence type="ECO:0000256" key="1">
    <source>
        <dbReference type="ARBA" id="ARBA00004328"/>
    </source>
</evidence>
<evidence type="ECO:0000256" key="8">
    <source>
        <dbReference type="ARBA" id="ARBA00023204"/>
    </source>
</evidence>
<evidence type="ECO:0000256" key="7">
    <source>
        <dbReference type="ARBA" id="ARBA00022844"/>
    </source>
</evidence>
<keyword evidence="8" id="KW-0234">DNA repair</keyword>
<dbReference type="Gene3D" id="3.30.470.30">
    <property type="entry name" value="DNA ligase/mRNA capping enzyme"/>
    <property type="match status" value="1"/>
</dbReference>
<gene>
    <name evidence="13" type="ORF">ME3_77</name>
</gene>
<dbReference type="PANTHER" id="PTHR47810:SF5">
    <property type="entry name" value="LIGASE, PUTATIVE-RELATED"/>
    <property type="match status" value="1"/>
</dbReference>
<dbReference type="PROSITE" id="PS00333">
    <property type="entry name" value="DNA_LIGASE_A2"/>
    <property type="match status" value="1"/>
</dbReference>
<evidence type="ECO:0000259" key="12">
    <source>
        <dbReference type="Pfam" id="PF01068"/>
    </source>
</evidence>
<proteinExistence type="inferred from homology"/>